<accession>A0ACD1AAP6</accession>
<dbReference type="EMBL" id="CP042469">
    <property type="protein sequence ID" value="QOX63447.1"/>
    <property type="molecule type" value="Genomic_DNA"/>
</dbReference>
<evidence type="ECO:0000313" key="1">
    <source>
        <dbReference type="EMBL" id="QOX63447.1"/>
    </source>
</evidence>
<proteinExistence type="predicted"/>
<keyword evidence="2" id="KW-1185">Reference proteome</keyword>
<gene>
    <name evidence="1" type="ORF">FRZ06_08810</name>
</gene>
<organism evidence="1 2">
    <name type="scientific">Anoxybacterium hadale</name>
    <dbReference type="NCBI Taxonomy" id="3408580"/>
    <lineage>
        <taxon>Bacteria</taxon>
        <taxon>Bacillati</taxon>
        <taxon>Bacillota</taxon>
        <taxon>Clostridia</taxon>
        <taxon>Peptostreptococcales</taxon>
        <taxon>Anaerovoracaceae</taxon>
        <taxon>Anoxybacterium</taxon>
    </lineage>
</organism>
<evidence type="ECO:0000313" key="2">
    <source>
        <dbReference type="Proteomes" id="UP000594014"/>
    </source>
</evidence>
<protein>
    <submittedName>
        <fullName evidence="1">DUF4342 domain-containing protein</fullName>
    </submittedName>
</protein>
<sequence length="184" mass="20328">MVTLEQVEKLREYADISYDEAKAALENTGGDILQALIDLERQGKVKPPQGGGQYRSGSSAIVCSQQTEESSYNNSQSSHSTGEKSAFNKNMRRFFAWMGDVLHKGNVNSFVVEKDGNSVMRLPISVLVLLLLFAFWVVVPLLVVGMFFGFRYLITGPDIKGSRVNDAMNSVADAAEEIKKDIKN</sequence>
<name>A0ACD1AAP6_9FIRM</name>
<dbReference type="Proteomes" id="UP000594014">
    <property type="component" value="Chromosome"/>
</dbReference>
<reference evidence="1" key="1">
    <citation type="submission" date="2019-08" db="EMBL/GenBank/DDBJ databases">
        <title>Genome sequence of Clostridiales bacterium MT110.</title>
        <authorList>
            <person name="Cao J."/>
        </authorList>
    </citation>
    <scope>NUCLEOTIDE SEQUENCE</scope>
    <source>
        <strain evidence="1">MT110</strain>
    </source>
</reference>